<dbReference type="EMBL" id="BTGU01003397">
    <property type="protein sequence ID" value="GMN31676.1"/>
    <property type="molecule type" value="Genomic_DNA"/>
</dbReference>
<sequence>MTARTVLQLTASFRHSLGVIKEVPRAALWLQLYHKVIRFLSLKEASPIAHPSVLNFNGFSKLMQEDDEPSAIGADDLSLPWRTLMHCELWMDPLLSPHRGPILRPL</sequence>
<dbReference type="AlphaFoldDB" id="A0AA88CVA8"/>
<accession>A0AA88CVA8</accession>
<proteinExistence type="predicted"/>
<protein>
    <submittedName>
        <fullName evidence="1">Uncharacterized protein</fullName>
    </submittedName>
</protein>
<reference evidence="1" key="1">
    <citation type="submission" date="2023-07" db="EMBL/GenBank/DDBJ databases">
        <title>draft genome sequence of fig (Ficus carica).</title>
        <authorList>
            <person name="Takahashi T."/>
            <person name="Nishimura K."/>
        </authorList>
    </citation>
    <scope>NUCLEOTIDE SEQUENCE</scope>
</reference>
<dbReference type="Proteomes" id="UP001187192">
    <property type="component" value="Unassembled WGS sequence"/>
</dbReference>
<evidence type="ECO:0000313" key="2">
    <source>
        <dbReference type="Proteomes" id="UP001187192"/>
    </source>
</evidence>
<evidence type="ECO:0000313" key="1">
    <source>
        <dbReference type="EMBL" id="GMN31676.1"/>
    </source>
</evidence>
<comment type="caution">
    <text evidence="1">The sequence shown here is derived from an EMBL/GenBank/DDBJ whole genome shotgun (WGS) entry which is preliminary data.</text>
</comment>
<gene>
    <name evidence="1" type="ORF">TIFTF001_044606</name>
</gene>
<organism evidence="1 2">
    <name type="scientific">Ficus carica</name>
    <name type="common">Common fig</name>
    <dbReference type="NCBI Taxonomy" id="3494"/>
    <lineage>
        <taxon>Eukaryota</taxon>
        <taxon>Viridiplantae</taxon>
        <taxon>Streptophyta</taxon>
        <taxon>Embryophyta</taxon>
        <taxon>Tracheophyta</taxon>
        <taxon>Spermatophyta</taxon>
        <taxon>Magnoliopsida</taxon>
        <taxon>eudicotyledons</taxon>
        <taxon>Gunneridae</taxon>
        <taxon>Pentapetalae</taxon>
        <taxon>rosids</taxon>
        <taxon>fabids</taxon>
        <taxon>Rosales</taxon>
        <taxon>Moraceae</taxon>
        <taxon>Ficeae</taxon>
        <taxon>Ficus</taxon>
    </lineage>
</organism>
<keyword evidence="2" id="KW-1185">Reference proteome</keyword>
<name>A0AA88CVA8_FICCA</name>